<dbReference type="GO" id="GO:0000976">
    <property type="term" value="F:transcription cis-regulatory region binding"/>
    <property type="evidence" value="ECO:0007669"/>
    <property type="project" value="TreeGrafter"/>
</dbReference>
<dbReference type="Proteomes" id="UP000221168">
    <property type="component" value="Unassembled WGS sequence"/>
</dbReference>
<feature type="domain" description="HTH tetR-type" evidence="3">
    <location>
        <begin position="7"/>
        <end position="67"/>
    </location>
</feature>
<evidence type="ECO:0000313" key="5">
    <source>
        <dbReference type="Proteomes" id="UP000221168"/>
    </source>
</evidence>
<evidence type="ECO:0000313" key="4">
    <source>
        <dbReference type="EMBL" id="PHP68046.1"/>
    </source>
</evidence>
<dbReference type="GO" id="GO:0003700">
    <property type="term" value="F:DNA-binding transcription factor activity"/>
    <property type="evidence" value="ECO:0007669"/>
    <property type="project" value="TreeGrafter"/>
</dbReference>
<keyword evidence="5" id="KW-1185">Reference proteome</keyword>
<reference evidence="4 5" key="1">
    <citation type="submission" date="2017-10" db="EMBL/GenBank/DDBJ databases">
        <title>Sedimentibacterium mangrovi gen. nov., sp. nov., a novel member of family Phyllobacteriacea isolated from mangrove sediment.</title>
        <authorList>
            <person name="Liao H."/>
            <person name="Tian Y."/>
        </authorList>
    </citation>
    <scope>NUCLEOTIDE SEQUENCE [LARGE SCALE GENOMIC DNA]</scope>
    <source>
        <strain evidence="4 5">X9-2-2</strain>
    </source>
</reference>
<dbReference type="Gene3D" id="1.10.357.10">
    <property type="entry name" value="Tetracycline Repressor, domain 2"/>
    <property type="match status" value="1"/>
</dbReference>
<accession>A0A2G1QR92</accession>
<dbReference type="RefSeq" id="WP_099304458.1">
    <property type="nucleotide sequence ID" value="NZ_PDVP01000002.1"/>
</dbReference>
<dbReference type="InterPro" id="IPR039536">
    <property type="entry name" value="TetR_C_Proteobacteria"/>
</dbReference>
<proteinExistence type="predicted"/>
<sequence>MRDKTRSRRQEEIEKAAYEVLEEKGYSGTSMLGVARRARASNETLYNWYGDKQGLFKALVMRNADEVRSLLELELASGQAPLKTLERLGPKLLSLLLGNRAVALNRAAAADPSGELGETISTAGRETVMPLIQRVLEDARERGQLAFGDPGETAALFLDLLVGDLQIRRVIGRLPEPSAEYCQQRAGQALARFARLLA</sequence>
<dbReference type="Pfam" id="PF00440">
    <property type="entry name" value="TetR_N"/>
    <property type="match status" value="1"/>
</dbReference>
<dbReference type="Gene3D" id="1.10.10.60">
    <property type="entry name" value="Homeodomain-like"/>
    <property type="match status" value="1"/>
</dbReference>
<evidence type="ECO:0000256" key="1">
    <source>
        <dbReference type="ARBA" id="ARBA00023125"/>
    </source>
</evidence>
<dbReference type="PROSITE" id="PS50977">
    <property type="entry name" value="HTH_TETR_2"/>
    <property type="match status" value="1"/>
</dbReference>
<evidence type="ECO:0000256" key="2">
    <source>
        <dbReference type="PROSITE-ProRule" id="PRU00335"/>
    </source>
</evidence>
<name>A0A2G1QR92_9HYPH</name>
<comment type="caution">
    <text evidence="4">The sequence shown here is derived from an EMBL/GenBank/DDBJ whole genome shotgun (WGS) entry which is preliminary data.</text>
</comment>
<dbReference type="OrthoDB" id="7914379at2"/>
<dbReference type="InterPro" id="IPR050109">
    <property type="entry name" value="HTH-type_TetR-like_transc_reg"/>
</dbReference>
<dbReference type="SUPFAM" id="SSF48498">
    <property type="entry name" value="Tetracyclin repressor-like, C-terminal domain"/>
    <property type="match status" value="1"/>
</dbReference>
<dbReference type="InterPro" id="IPR001647">
    <property type="entry name" value="HTH_TetR"/>
</dbReference>
<dbReference type="InterPro" id="IPR009057">
    <property type="entry name" value="Homeodomain-like_sf"/>
</dbReference>
<dbReference type="Pfam" id="PF14246">
    <property type="entry name" value="TetR_C_7"/>
    <property type="match status" value="1"/>
</dbReference>
<dbReference type="PANTHER" id="PTHR30055:SF146">
    <property type="entry name" value="HTH-TYPE TRANSCRIPTIONAL DUAL REGULATOR CECR"/>
    <property type="match status" value="1"/>
</dbReference>
<protein>
    <submittedName>
        <fullName evidence="4">TetR family transcriptional regulator</fullName>
    </submittedName>
</protein>
<dbReference type="AlphaFoldDB" id="A0A2G1QR92"/>
<dbReference type="PRINTS" id="PR00455">
    <property type="entry name" value="HTHTETR"/>
</dbReference>
<dbReference type="InterPro" id="IPR036271">
    <property type="entry name" value="Tet_transcr_reg_TetR-rel_C_sf"/>
</dbReference>
<dbReference type="PANTHER" id="PTHR30055">
    <property type="entry name" value="HTH-TYPE TRANSCRIPTIONAL REGULATOR RUTR"/>
    <property type="match status" value="1"/>
</dbReference>
<evidence type="ECO:0000259" key="3">
    <source>
        <dbReference type="PROSITE" id="PS50977"/>
    </source>
</evidence>
<keyword evidence="1 2" id="KW-0238">DNA-binding</keyword>
<dbReference type="EMBL" id="PDVP01000002">
    <property type="protein sequence ID" value="PHP68046.1"/>
    <property type="molecule type" value="Genomic_DNA"/>
</dbReference>
<organism evidence="4 5">
    <name type="scientific">Zhengella mangrovi</name>
    <dbReference type="NCBI Taxonomy" id="1982044"/>
    <lineage>
        <taxon>Bacteria</taxon>
        <taxon>Pseudomonadati</taxon>
        <taxon>Pseudomonadota</taxon>
        <taxon>Alphaproteobacteria</taxon>
        <taxon>Hyphomicrobiales</taxon>
        <taxon>Notoacmeibacteraceae</taxon>
        <taxon>Zhengella</taxon>
    </lineage>
</organism>
<feature type="DNA-binding region" description="H-T-H motif" evidence="2">
    <location>
        <begin position="30"/>
        <end position="49"/>
    </location>
</feature>
<gene>
    <name evidence="4" type="ORF">CSC94_05115</name>
</gene>
<dbReference type="SUPFAM" id="SSF46689">
    <property type="entry name" value="Homeodomain-like"/>
    <property type="match status" value="1"/>
</dbReference>